<evidence type="ECO:0000313" key="1">
    <source>
        <dbReference type="EMBL" id="MFB9571392.1"/>
    </source>
</evidence>
<name>A0ABV5R0M7_9ACTN</name>
<gene>
    <name evidence="1" type="ORF">ACFFTL_03300</name>
</gene>
<keyword evidence="2" id="KW-1185">Reference proteome</keyword>
<accession>A0ABV5R0M7</accession>
<dbReference type="NCBIfam" id="NF045579">
    <property type="entry name" value="rhamnoside_JR"/>
    <property type="match status" value="1"/>
</dbReference>
<reference evidence="1 2" key="1">
    <citation type="submission" date="2024-09" db="EMBL/GenBank/DDBJ databases">
        <authorList>
            <person name="Sun Q."/>
            <person name="Mori K."/>
        </authorList>
    </citation>
    <scope>NUCLEOTIDE SEQUENCE [LARGE SCALE GENOMIC DNA]</scope>
    <source>
        <strain evidence="1 2">JCM 3331</strain>
    </source>
</reference>
<keyword evidence="1" id="KW-0378">Hydrolase</keyword>
<protein>
    <submittedName>
        <fullName evidence="1">Glycosyl hydrolase</fullName>
    </submittedName>
</protein>
<dbReference type="PANTHER" id="PTHR36848">
    <property type="entry name" value="DNA-BINDING PROTEIN (PUTATIVE SECRETED PROTEIN)-RELATED"/>
    <property type="match status" value="1"/>
</dbReference>
<organism evidence="1 2">
    <name type="scientific">Streptomyces yanii</name>
    <dbReference type="NCBI Taxonomy" id="78510"/>
    <lineage>
        <taxon>Bacteria</taxon>
        <taxon>Bacillati</taxon>
        <taxon>Actinomycetota</taxon>
        <taxon>Actinomycetes</taxon>
        <taxon>Kitasatosporales</taxon>
        <taxon>Streptomycetaceae</taxon>
        <taxon>Streptomyces</taxon>
    </lineage>
</organism>
<dbReference type="PANTHER" id="PTHR36848:SF2">
    <property type="entry name" value="SECRETED PROTEIN"/>
    <property type="match status" value="1"/>
</dbReference>
<dbReference type="Proteomes" id="UP001589710">
    <property type="component" value="Unassembled WGS sequence"/>
</dbReference>
<dbReference type="InterPro" id="IPR008979">
    <property type="entry name" value="Galactose-bd-like_sf"/>
</dbReference>
<comment type="caution">
    <text evidence="1">The sequence shown here is derived from an EMBL/GenBank/DDBJ whole genome shotgun (WGS) entry which is preliminary data.</text>
</comment>
<dbReference type="Gene3D" id="2.60.120.260">
    <property type="entry name" value="Galactose-binding domain-like"/>
    <property type="match status" value="1"/>
</dbReference>
<sequence>MPLAHTDDDELRAEVRDMYEHGAGGFEISPFIIAGPGNQDNASLATYGWGTPRWAHKMEVITSEAAKYGMKVDQNLGFQYPPTVPTLNSFNQPEAEQQVIYGREFNAPGSTRSGTLPAPTVAPPQVSLQLCQPAKAGDKTLHVSSVRLATGQAPTGQQTGIGGLAVGDQVTVGSGAAAEVVTITALGSRLDACGTASVSALADPHALGDSVTDTARTTRIRTVVAQCADACTTSTAAPVGLDPASVVDVTGKVVDGKLDYSFPTGNGHPWVVIDFLQSPSGFLAQRGGQSYTQPDYVVDHLSAGGAQIQGDYWDQNVLTDPVLRNLKRTGRDNAVFEDSLELGSSQKWTWNFLKQFKSLRGYDLTTMLPAIADTGTNGTNTPAFELAGVGAKAREDYRKTLSDLYINRYVATMQRWAKGHGLEFRAQMYGQPISMAEAASVAGVPETELHEGDAAQDHRTINAGIRYAGTNLMSAECCFVFTGNYRSSLAGPTIGGNLGAPVPNPLPVGGAQSQGLLDSVYQTYAGGVNQLVWHGYPYRDAPQDTTADNAIGRDGGTWPGYEPWDLRRNGPNTSEAFGVRQPSWSDYTAVNKQLARTQLVLRQGVSSVDLGVYYEDLGQRTSGTHQFSKGSATPAAGYTNDYVAPEFLDNLPTYSALVLLNQSTMTVDGAKGLLKVARSGMPVFIVGSAPATTTGNDPAAAQLNTIVTDLLEQSSVHRVADESQLPAALREAGIRSAVTPSTPTHGINYVRRVADGISYAFVHNSTGQDVDLKLSLSGRGRPYLMDTWSGRIKPISQYTTDGSSVTVSVRIAAYDKVIIALAETGREPVAAGPRHVIASSSGEVITNGTDLNLRATQDGDYTTTLSDGRRDTVAVRGLTAPTGLETWSLQAEVWSPGAKEYDTVKTALDPVSVTAKSDGTLPSWLEITNPDLTKESGIGTYTTTFDLPSSWKRGQDGAYLDLGDVLNSARVTINGHDVVVDQSDRGRIDLGKNLRPGENSLVVRVATTLINAKRSKSGDKNYQSSAYQSTGLMGPIVLTPYRDTALR</sequence>
<evidence type="ECO:0000313" key="2">
    <source>
        <dbReference type="Proteomes" id="UP001589710"/>
    </source>
</evidence>
<proteinExistence type="predicted"/>
<dbReference type="SUPFAM" id="SSF49785">
    <property type="entry name" value="Galactose-binding domain-like"/>
    <property type="match status" value="1"/>
</dbReference>
<dbReference type="EMBL" id="JBHMCG010000012">
    <property type="protein sequence ID" value="MFB9571392.1"/>
    <property type="molecule type" value="Genomic_DNA"/>
</dbReference>
<dbReference type="GO" id="GO:0016787">
    <property type="term" value="F:hydrolase activity"/>
    <property type="evidence" value="ECO:0007669"/>
    <property type="project" value="UniProtKB-KW"/>
</dbReference>
<dbReference type="Pfam" id="PF17132">
    <property type="entry name" value="Glyco_hydro_106"/>
    <property type="match status" value="2"/>
</dbReference>
<dbReference type="InterPro" id="IPR053161">
    <property type="entry name" value="Ulvan_degrading_GH"/>
</dbReference>
<dbReference type="RefSeq" id="WP_345510105.1">
    <property type="nucleotide sequence ID" value="NZ_BAAAXD010000006.1"/>
</dbReference>